<dbReference type="PANTHER" id="PTHR30537:SF5">
    <property type="entry name" value="HTH-TYPE TRANSCRIPTIONAL ACTIVATOR TTDR-RELATED"/>
    <property type="match status" value="1"/>
</dbReference>
<dbReference type="InterPro" id="IPR005119">
    <property type="entry name" value="LysR_subst-bd"/>
</dbReference>
<gene>
    <name evidence="6" type="ORF">HMPREF1476_01955</name>
</gene>
<dbReference type="Proteomes" id="UP000014400">
    <property type="component" value="Unassembled WGS sequence"/>
</dbReference>
<keyword evidence="3" id="KW-0238">DNA-binding</keyword>
<feature type="domain" description="HTH lysR-type" evidence="5">
    <location>
        <begin position="14"/>
        <end position="66"/>
    </location>
</feature>
<dbReference type="PATRIC" id="fig|1203554.3.peg.2037"/>
<dbReference type="InterPro" id="IPR036388">
    <property type="entry name" value="WH-like_DNA-bd_sf"/>
</dbReference>
<evidence type="ECO:0000313" key="7">
    <source>
        <dbReference type="Proteomes" id="UP000014400"/>
    </source>
</evidence>
<keyword evidence="4" id="KW-0804">Transcription</keyword>
<reference evidence="6 7" key="1">
    <citation type="submission" date="2013-04" db="EMBL/GenBank/DDBJ databases">
        <title>The Genome Sequence of Sutterella wadsworthensis HGA0223.</title>
        <authorList>
            <consortium name="The Broad Institute Genomics Platform"/>
            <person name="Earl A."/>
            <person name="Ward D."/>
            <person name="Feldgarden M."/>
            <person name="Gevers D."/>
            <person name="Schmidt T.M."/>
            <person name="Dover J."/>
            <person name="Dai D."/>
            <person name="Walker B."/>
            <person name="Young S."/>
            <person name="Zeng Q."/>
            <person name="Gargeya S."/>
            <person name="Fitzgerald M."/>
            <person name="Haas B."/>
            <person name="Abouelleil A."/>
            <person name="Allen A.W."/>
            <person name="Alvarado L."/>
            <person name="Arachchi H.M."/>
            <person name="Berlin A.M."/>
            <person name="Chapman S.B."/>
            <person name="Gainer-Dewar J."/>
            <person name="Goldberg J."/>
            <person name="Griggs A."/>
            <person name="Gujja S."/>
            <person name="Hansen M."/>
            <person name="Howarth C."/>
            <person name="Imamovic A."/>
            <person name="Ireland A."/>
            <person name="Larimer J."/>
            <person name="McCowan C."/>
            <person name="Murphy C."/>
            <person name="Pearson M."/>
            <person name="Poon T.W."/>
            <person name="Priest M."/>
            <person name="Roberts A."/>
            <person name="Saif S."/>
            <person name="Shea T."/>
            <person name="Sisk P."/>
            <person name="Sykes S."/>
            <person name="Wortman J."/>
            <person name="Nusbaum C."/>
            <person name="Birren B."/>
        </authorList>
    </citation>
    <scope>NUCLEOTIDE SEQUENCE [LARGE SCALE GENOMIC DNA]</scope>
    <source>
        <strain evidence="6 7">HGA0223</strain>
    </source>
</reference>
<protein>
    <recommendedName>
        <fullName evidence="5">HTH lysR-type domain-containing protein</fullName>
    </recommendedName>
</protein>
<dbReference type="Pfam" id="PF03466">
    <property type="entry name" value="LysR_substrate"/>
    <property type="match status" value="1"/>
</dbReference>
<dbReference type="PANTHER" id="PTHR30537">
    <property type="entry name" value="HTH-TYPE TRANSCRIPTIONAL REGULATOR"/>
    <property type="match status" value="1"/>
</dbReference>
<dbReference type="GO" id="GO:0003700">
    <property type="term" value="F:DNA-binding transcription factor activity"/>
    <property type="evidence" value="ECO:0007669"/>
    <property type="project" value="InterPro"/>
</dbReference>
<dbReference type="Pfam" id="PF00126">
    <property type="entry name" value="HTH_1"/>
    <property type="match status" value="1"/>
</dbReference>
<dbReference type="PROSITE" id="PS50931">
    <property type="entry name" value="HTH_LYSR"/>
    <property type="match status" value="1"/>
</dbReference>
<proteinExistence type="inferred from homology"/>
<evidence type="ECO:0000256" key="1">
    <source>
        <dbReference type="ARBA" id="ARBA00009437"/>
    </source>
</evidence>
<organism evidence="6 7">
    <name type="scientific">Sutterella wadsworthensis HGA0223</name>
    <dbReference type="NCBI Taxonomy" id="1203554"/>
    <lineage>
        <taxon>Bacteria</taxon>
        <taxon>Pseudomonadati</taxon>
        <taxon>Pseudomonadota</taxon>
        <taxon>Betaproteobacteria</taxon>
        <taxon>Burkholderiales</taxon>
        <taxon>Sutterellaceae</taxon>
        <taxon>Sutterella</taxon>
    </lineage>
</organism>
<dbReference type="InterPro" id="IPR036390">
    <property type="entry name" value="WH_DNA-bd_sf"/>
</dbReference>
<dbReference type="EMBL" id="ATCF01000028">
    <property type="protein sequence ID" value="EPD98010.1"/>
    <property type="molecule type" value="Genomic_DNA"/>
</dbReference>
<dbReference type="Gene3D" id="1.10.10.10">
    <property type="entry name" value="Winged helix-like DNA-binding domain superfamily/Winged helix DNA-binding domain"/>
    <property type="match status" value="1"/>
</dbReference>
<keyword evidence="7" id="KW-1185">Reference proteome</keyword>
<comment type="caution">
    <text evidence="6">The sequence shown here is derived from an EMBL/GenBank/DDBJ whole genome shotgun (WGS) entry which is preliminary data.</text>
</comment>
<evidence type="ECO:0000313" key="6">
    <source>
        <dbReference type="EMBL" id="EPD98010.1"/>
    </source>
</evidence>
<sequence>MTTSQKQFKNLLAWEAFLHTARTGNITLTAQVLNIDGSAVSRLIKGLEEELEQPLFDRSSRPFSLTPRGKRLREEVEPLVTGFEALISRRFEEPKQIIRVSAPADLSRDIIPEQLMNYTIEHPNVQFELSSLGSASEVLAGAVDAALTQHRPSNNANLTLRPCITASSPVLATPEYIDQAGLPRSIADLRYHTGLLQKSRLHPVTSILYSGGEPSELLRWKNVFIANDQYSLKHVLLRGYGITIDLCPQFVVDELDSGRCIPILDGWARPAWDLCIVTRSDQESSNPTLRHFAQWWANEEMVGSMSRVMAGRRALERALMRSGASLDKTLRTEKD</sequence>
<evidence type="ECO:0000256" key="4">
    <source>
        <dbReference type="ARBA" id="ARBA00023163"/>
    </source>
</evidence>
<dbReference type="Gene3D" id="3.40.190.290">
    <property type="match status" value="1"/>
</dbReference>
<dbReference type="SUPFAM" id="SSF53850">
    <property type="entry name" value="Periplasmic binding protein-like II"/>
    <property type="match status" value="1"/>
</dbReference>
<evidence type="ECO:0000256" key="2">
    <source>
        <dbReference type="ARBA" id="ARBA00023015"/>
    </source>
</evidence>
<keyword evidence="2" id="KW-0805">Transcription regulation</keyword>
<accession>S3BFB5</accession>
<evidence type="ECO:0000259" key="5">
    <source>
        <dbReference type="PROSITE" id="PS50931"/>
    </source>
</evidence>
<dbReference type="eggNOG" id="COG0583">
    <property type="taxonomic scope" value="Bacteria"/>
</dbReference>
<dbReference type="STRING" id="1203554.HMPREF1476_01955"/>
<dbReference type="AlphaFoldDB" id="S3BFB5"/>
<dbReference type="InterPro" id="IPR058163">
    <property type="entry name" value="LysR-type_TF_proteobact-type"/>
</dbReference>
<name>S3BFB5_9BURK</name>
<evidence type="ECO:0000256" key="3">
    <source>
        <dbReference type="ARBA" id="ARBA00023125"/>
    </source>
</evidence>
<dbReference type="RefSeq" id="WP_016475043.1">
    <property type="nucleotide sequence ID" value="NZ_KE150480.1"/>
</dbReference>
<dbReference type="SUPFAM" id="SSF46785">
    <property type="entry name" value="Winged helix' DNA-binding domain"/>
    <property type="match status" value="1"/>
</dbReference>
<dbReference type="HOGENOM" id="CLU_039613_16_2_4"/>
<dbReference type="InterPro" id="IPR000847">
    <property type="entry name" value="LysR_HTH_N"/>
</dbReference>
<comment type="similarity">
    <text evidence="1">Belongs to the LysR transcriptional regulatory family.</text>
</comment>
<dbReference type="GO" id="GO:0003677">
    <property type="term" value="F:DNA binding"/>
    <property type="evidence" value="ECO:0007669"/>
    <property type="project" value="UniProtKB-KW"/>
</dbReference>